<reference evidence="3 4" key="1">
    <citation type="submission" date="2019-05" db="EMBL/GenBank/DDBJ databases">
        <title>Mumia sp. nov., isolated from the intestinal contents of plateau pika (Ochotona curzoniae) in the Qinghai-Tibet plateau of China.</title>
        <authorList>
            <person name="Tian Z."/>
        </authorList>
    </citation>
    <scope>NUCLEOTIDE SEQUENCE [LARGE SCALE GENOMIC DNA]</scope>
    <source>
        <strain evidence="4">527</strain>
        <strain evidence="3">Z527</strain>
    </source>
</reference>
<feature type="transmembrane region" description="Helical" evidence="1">
    <location>
        <begin position="19"/>
        <end position="36"/>
    </location>
</feature>
<dbReference type="OrthoDB" id="5966662at2"/>
<feature type="transmembrane region" description="Helical" evidence="1">
    <location>
        <begin position="111"/>
        <end position="132"/>
    </location>
</feature>
<keyword evidence="1" id="KW-0472">Membrane</keyword>
<comment type="caution">
    <text evidence="3">The sequence shown here is derived from an EMBL/GenBank/DDBJ whole genome shotgun (WGS) entry which is preliminary data.</text>
</comment>
<organism evidence="3 4">
    <name type="scientific">Mumia zhuanghuii</name>
    <dbReference type="NCBI Taxonomy" id="2585211"/>
    <lineage>
        <taxon>Bacteria</taxon>
        <taxon>Bacillati</taxon>
        <taxon>Actinomycetota</taxon>
        <taxon>Actinomycetes</taxon>
        <taxon>Propionibacteriales</taxon>
        <taxon>Nocardioidaceae</taxon>
        <taxon>Mumia</taxon>
    </lineage>
</organism>
<protein>
    <submittedName>
        <fullName evidence="3">DUF2752 domain-containing protein</fullName>
    </submittedName>
</protein>
<feature type="transmembrane region" description="Helical" evidence="1">
    <location>
        <begin position="75"/>
        <end position="99"/>
    </location>
</feature>
<dbReference type="Pfam" id="PF10825">
    <property type="entry name" value="DUF2752"/>
    <property type="match status" value="1"/>
</dbReference>
<dbReference type="Proteomes" id="UP000306740">
    <property type="component" value="Unassembled WGS sequence"/>
</dbReference>
<accession>A0A5C4MDJ6</accession>
<evidence type="ECO:0000256" key="1">
    <source>
        <dbReference type="SAM" id="Phobius"/>
    </source>
</evidence>
<keyword evidence="1" id="KW-0812">Transmembrane</keyword>
<name>A0A5C4MDJ6_9ACTN</name>
<keyword evidence="1" id="KW-1133">Transmembrane helix</keyword>
<dbReference type="EMBL" id="VDFR01000125">
    <property type="protein sequence ID" value="TNC37881.1"/>
    <property type="molecule type" value="Genomic_DNA"/>
</dbReference>
<dbReference type="InterPro" id="IPR021215">
    <property type="entry name" value="DUF2752"/>
</dbReference>
<evidence type="ECO:0000313" key="3">
    <source>
        <dbReference type="EMBL" id="TNC37881.1"/>
    </source>
</evidence>
<evidence type="ECO:0000313" key="4">
    <source>
        <dbReference type="Proteomes" id="UP000306740"/>
    </source>
</evidence>
<sequence>MTAAGVAPRSTSRLRPLRTPLLVGAAGAAAAALLHVRDPNVSGSYGYCPFALLTGLDCPGCGGLRAAHALTDLDLAAAASSNVLAVALAAVLVVAWIAWIPRRLRDPRARMIVLSSRVGFTLLGIALVFTVVRNTPWGAWWGS</sequence>
<proteinExistence type="predicted"/>
<dbReference type="AlphaFoldDB" id="A0A5C4MDJ6"/>
<evidence type="ECO:0000313" key="2">
    <source>
        <dbReference type="EMBL" id="TNC30787.1"/>
    </source>
</evidence>
<dbReference type="EMBL" id="VDFR01000211">
    <property type="protein sequence ID" value="TNC30787.1"/>
    <property type="molecule type" value="Genomic_DNA"/>
</dbReference>
<gene>
    <name evidence="3" type="ORF">FHE65_24825</name>
    <name evidence="2" type="ORF">FHE65_32495</name>
</gene>